<evidence type="ECO:0000256" key="4">
    <source>
        <dbReference type="ARBA" id="ARBA00022692"/>
    </source>
</evidence>
<keyword evidence="10" id="KW-0808">Transferase</keyword>
<evidence type="ECO:0000313" key="10">
    <source>
        <dbReference type="EMBL" id="SDX33847.1"/>
    </source>
</evidence>
<evidence type="ECO:0000256" key="2">
    <source>
        <dbReference type="ARBA" id="ARBA00005801"/>
    </source>
</evidence>
<proteinExistence type="inferred from homology"/>
<sequence>MSVELAYFVIYGFIFIVGCCIGSFLNVVIYRVPAEISIARGRSFCPRCKAPIAAKDNIPLISWLWLRGKCRHCGGAIPIRYFLVELAGGIAAVWVAVHYRLGWLSLTGFAITAILITIAVIDWDEMIIPNGLVIALAIPVMIGFFLYPTPDLVSRLVGIALGALPLLTLTLAMGAFGMGDVKLMAVAGFLLGWQGTLLALFLGILFGGGVGVVKLLRKTGEKEMAFGPYLCMGIFIAMLYSSDIIGLYLSAFGLG</sequence>
<dbReference type="Pfam" id="PF06750">
    <property type="entry name" value="A24_N_bact"/>
    <property type="match status" value="1"/>
</dbReference>
<feature type="transmembrane region" description="Helical" evidence="7">
    <location>
        <begin position="128"/>
        <end position="147"/>
    </location>
</feature>
<reference evidence="11" key="1">
    <citation type="submission" date="2016-10" db="EMBL/GenBank/DDBJ databases">
        <authorList>
            <person name="Varghese N."/>
            <person name="Submissions S."/>
        </authorList>
    </citation>
    <scope>NUCLEOTIDE SEQUENCE [LARGE SCALE GENOMIC DNA]</scope>
    <source>
        <strain evidence="11">VPI 5359</strain>
    </source>
</reference>
<evidence type="ECO:0000256" key="6">
    <source>
        <dbReference type="ARBA" id="ARBA00023136"/>
    </source>
</evidence>
<comment type="similarity">
    <text evidence="2">Belongs to the peptidase A24 family.</text>
</comment>
<organism evidence="10 11">
    <name type="scientific">Eubacterium barkeri</name>
    <name type="common">Clostridium barkeri</name>
    <dbReference type="NCBI Taxonomy" id="1528"/>
    <lineage>
        <taxon>Bacteria</taxon>
        <taxon>Bacillati</taxon>
        <taxon>Bacillota</taxon>
        <taxon>Clostridia</taxon>
        <taxon>Eubacteriales</taxon>
        <taxon>Eubacteriaceae</taxon>
        <taxon>Eubacterium</taxon>
    </lineage>
</organism>
<dbReference type="EMBL" id="FNOU01000001">
    <property type="protein sequence ID" value="SDX33847.1"/>
    <property type="molecule type" value="Genomic_DNA"/>
</dbReference>
<dbReference type="Gene3D" id="1.20.120.1220">
    <property type="match status" value="1"/>
</dbReference>
<dbReference type="STRING" id="1528.SAMN04488579_101200"/>
<accession>A0A1H3AW01</accession>
<evidence type="ECO:0000256" key="3">
    <source>
        <dbReference type="ARBA" id="ARBA00022475"/>
    </source>
</evidence>
<feature type="transmembrane region" description="Helical" evidence="7">
    <location>
        <begin position="183"/>
        <end position="206"/>
    </location>
</feature>
<evidence type="ECO:0000313" key="11">
    <source>
        <dbReference type="Proteomes" id="UP000199652"/>
    </source>
</evidence>
<keyword evidence="6 7" id="KW-0472">Membrane</keyword>
<evidence type="ECO:0000256" key="5">
    <source>
        <dbReference type="ARBA" id="ARBA00022989"/>
    </source>
</evidence>
<feature type="transmembrane region" description="Helical" evidence="7">
    <location>
        <begin position="226"/>
        <end position="249"/>
    </location>
</feature>
<keyword evidence="5 7" id="KW-1133">Transmembrane helix</keyword>
<evidence type="ECO:0000256" key="7">
    <source>
        <dbReference type="SAM" id="Phobius"/>
    </source>
</evidence>
<feature type="domain" description="Prepilin peptidase A24 N-terminal" evidence="9">
    <location>
        <begin position="16"/>
        <end position="98"/>
    </location>
</feature>
<dbReference type="Pfam" id="PF01478">
    <property type="entry name" value="Peptidase_A24"/>
    <property type="match status" value="1"/>
</dbReference>
<dbReference type="GO" id="GO:0006465">
    <property type="term" value="P:signal peptide processing"/>
    <property type="evidence" value="ECO:0007669"/>
    <property type="project" value="TreeGrafter"/>
</dbReference>
<feature type="transmembrane region" description="Helical" evidence="7">
    <location>
        <begin position="103"/>
        <end position="121"/>
    </location>
</feature>
<dbReference type="InterPro" id="IPR050882">
    <property type="entry name" value="Prepilin_peptidase/N-MTase"/>
</dbReference>
<dbReference type="GO" id="GO:0005886">
    <property type="term" value="C:plasma membrane"/>
    <property type="evidence" value="ECO:0007669"/>
    <property type="project" value="UniProtKB-SubCell"/>
</dbReference>
<keyword evidence="11" id="KW-1185">Reference proteome</keyword>
<gene>
    <name evidence="10" type="ORF">SAMN04488579_101200</name>
</gene>
<dbReference type="AlphaFoldDB" id="A0A1H3AW01"/>
<dbReference type="GO" id="GO:0008168">
    <property type="term" value="F:methyltransferase activity"/>
    <property type="evidence" value="ECO:0007669"/>
    <property type="project" value="UniProtKB-KW"/>
</dbReference>
<name>A0A1H3AW01_EUBBA</name>
<feature type="domain" description="Prepilin type IV endopeptidase peptidase" evidence="8">
    <location>
        <begin position="110"/>
        <end position="211"/>
    </location>
</feature>
<dbReference type="RefSeq" id="WP_090242554.1">
    <property type="nucleotide sequence ID" value="NZ_FNOU01000001.1"/>
</dbReference>
<comment type="subcellular location">
    <subcellularLocation>
        <location evidence="1">Cell membrane</location>
        <topology evidence="1">Multi-pass membrane protein</topology>
    </subcellularLocation>
</comment>
<feature type="transmembrane region" description="Helical" evidence="7">
    <location>
        <begin position="79"/>
        <end position="97"/>
    </location>
</feature>
<dbReference type="PANTHER" id="PTHR30487:SF0">
    <property type="entry name" value="PREPILIN LEADER PEPTIDASE_N-METHYLTRANSFERASE-RELATED"/>
    <property type="match status" value="1"/>
</dbReference>
<dbReference type="PANTHER" id="PTHR30487">
    <property type="entry name" value="TYPE 4 PREPILIN-LIKE PROTEINS LEADER PEPTIDE-PROCESSING ENZYME"/>
    <property type="match status" value="1"/>
</dbReference>
<dbReference type="OrthoDB" id="9789291at2"/>
<keyword evidence="10" id="KW-0489">Methyltransferase</keyword>
<feature type="transmembrane region" description="Helical" evidence="7">
    <location>
        <begin position="6"/>
        <end position="30"/>
    </location>
</feature>
<dbReference type="GO" id="GO:0032259">
    <property type="term" value="P:methylation"/>
    <property type="evidence" value="ECO:0007669"/>
    <property type="project" value="UniProtKB-KW"/>
</dbReference>
<dbReference type="InterPro" id="IPR010627">
    <property type="entry name" value="Prepilin_pept_A24_N"/>
</dbReference>
<dbReference type="GO" id="GO:0004190">
    <property type="term" value="F:aspartic-type endopeptidase activity"/>
    <property type="evidence" value="ECO:0007669"/>
    <property type="project" value="InterPro"/>
</dbReference>
<evidence type="ECO:0000256" key="1">
    <source>
        <dbReference type="ARBA" id="ARBA00004651"/>
    </source>
</evidence>
<evidence type="ECO:0000259" key="8">
    <source>
        <dbReference type="Pfam" id="PF01478"/>
    </source>
</evidence>
<evidence type="ECO:0000259" key="9">
    <source>
        <dbReference type="Pfam" id="PF06750"/>
    </source>
</evidence>
<keyword evidence="4 7" id="KW-0812">Transmembrane</keyword>
<dbReference type="Proteomes" id="UP000199652">
    <property type="component" value="Unassembled WGS sequence"/>
</dbReference>
<dbReference type="InterPro" id="IPR000045">
    <property type="entry name" value="Prepilin_IV_endopep_pep"/>
</dbReference>
<protein>
    <submittedName>
        <fullName evidence="10">Leader peptidase (Prepilin peptidase) / N-methyltransferase</fullName>
    </submittedName>
</protein>
<keyword evidence="3" id="KW-1003">Cell membrane</keyword>
<feature type="transmembrane region" description="Helical" evidence="7">
    <location>
        <begin position="153"/>
        <end position="176"/>
    </location>
</feature>